<sequence>FGAARRGDLRCAAVVVLFSFSSGPGATRAAPCFSVFLVLHLVPAQRARMFGATRSRCWGLSCFVLVAAQRAGGATQRAGLVCEG</sequence>
<reference evidence="2 3" key="1">
    <citation type="journal article" date="2018" name="Front. Plant Sci.">
        <title>Red Clover (Trifolium pratense) and Zigzag Clover (T. medium) - A Picture of Genomic Similarities and Differences.</title>
        <authorList>
            <person name="Dluhosova J."/>
            <person name="Istvanek J."/>
            <person name="Nedelnik J."/>
            <person name="Repkova J."/>
        </authorList>
    </citation>
    <scope>NUCLEOTIDE SEQUENCE [LARGE SCALE GENOMIC DNA]</scope>
    <source>
        <strain evidence="3">cv. 10/8</strain>
        <tissue evidence="2">Leaf</tissue>
    </source>
</reference>
<keyword evidence="1" id="KW-0732">Signal</keyword>
<comment type="caution">
    <text evidence="2">The sequence shown here is derived from an EMBL/GenBank/DDBJ whole genome shotgun (WGS) entry which is preliminary data.</text>
</comment>
<evidence type="ECO:0000256" key="1">
    <source>
        <dbReference type="SAM" id="SignalP"/>
    </source>
</evidence>
<proteinExistence type="predicted"/>
<evidence type="ECO:0000313" key="3">
    <source>
        <dbReference type="Proteomes" id="UP000265520"/>
    </source>
</evidence>
<dbReference type="AlphaFoldDB" id="A0A392SZB0"/>
<keyword evidence="3" id="KW-1185">Reference proteome</keyword>
<name>A0A392SZB0_9FABA</name>
<organism evidence="2 3">
    <name type="scientific">Trifolium medium</name>
    <dbReference type="NCBI Taxonomy" id="97028"/>
    <lineage>
        <taxon>Eukaryota</taxon>
        <taxon>Viridiplantae</taxon>
        <taxon>Streptophyta</taxon>
        <taxon>Embryophyta</taxon>
        <taxon>Tracheophyta</taxon>
        <taxon>Spermatophyta</taxon>
        <taxon>Magnoliopsida</taxon>
        <taxon>eudicotyledons</taxon>
        <taxon>Gunneridae</taxon>
        <taxon>Pentapetalae</taxon>
        <taxon>rosids</taxon>
        <taxon>fabids</taxon>
        <taxon>Fabales</taxon>
        <taxon>Fabaceae</taxon>
        <taxon>Papilionoideae</taxon>
        <taxon>50 kb inversion clade</taxon>
        <taxon>NPAAA clade</taxon>
        <taxon>Hologalegina</taxon>
        <taxon>IRL clade</taxon>
        <taxon>Trifolieae</taxon>
        <taxon>Trifolium</taxon>
    </lineage>
</organism>
<accession>A0A392SZB0</accession>
<dbReference type="Proteomes" id="UP000265520">
    <property type="component" value="Unassembled WGS sequence"/>
</dbReference>
<feature type="non-terminal residue" evidence="2">
    <location>
        <position position="1"/>
    </location>
</feature>
<evidence type="ECO:0000313" key="2">
    <source>
        <dbReference type="EMBL" id="MCI53822.1"/>
    </source>
</evidence>
<dbReference type="EMBL" id="LXQA010469392">
    <property type="protein sequence ID" value="MCI53822.1"/>
    <property type="molecule type" value="Genomic_DNA"/>
</dbReference>
<feature type="signal peptide" evidence="1">
    <location>
        <begin position="1"/>
        <end position="29"/>
    </location>
</feature>
<protein>
    <submittedName>
        <fullName evidence="2">Uncharacterized protein</fullName>
    </submittedName>
</protein>
<feature type="chain" id="PRO_5017337805" evidence="1">
    <location>
        <begin position="30"/>
        <end position="84"/>
    </location>
</feature>